<name>A0A1I7C4G0_9HYPH</name>
<protein>
    <recommendedName>
        <fullName evidence="7">UPF0056 membrane protein</fullName>
    </recommendedName>
</protein>
<feature type="transmembrane region" description="Helical" evidence="7">
    <location>
        <begin position="167"/>
        <end position="185"/>
    </location>
</feature>
<feature type="transmembrane region" description="Helical" evidence="7">
    <location>
        <begin position="96"/>
        <end position="112"/>
    </location>
</feature>
<keyword evidence="6 7" id="KW-0472">Membrane</keyword>
<dbReference type="PANTHER" id="PTHR33508:SF1">
    <property type="entry name" value="UPF0056 MEMBRANE PROTEIN YHCE"/>
    <property type="match status" value="1"/>
</dbReference>
<comment type="similarity">
    <text evidence="2 7">Belongs to the UPF0056 (MarC) family.</text>
</comment>
<evidence type="ECO:0000256" key="1">
    <source>
        <dbReference type="ARBA" id="ARBA00004651"/>
    </source>
</evidence>
<organism evidence="8 9">
    <name type="scientific">Pseudovibrio denitrificans</name>
    <dbReference type="NCBI Taxonomy" id="258256"/>
    <lineage>
        <taxon>Bacteria</taxon>
        <taxon>Pseudomonadati</taxon>
        <taxon>Pseudomonadota</taxon>
        <taxon>Alphaproteobacteria</taxon>
        <taxon>Hyphomicrobiales</taxon>
        <taxon>Stappiaceae</taxon>
        <taxon>Pseudovibrio</taxon>
    </lineage>
</organism>
<evidence type="ECO:0000256" key="5">
    <source>
        <dbReference type="ARBA" id="ARBA00022989"/>
    </source>
</evidence>
<feature type="transmembrane region" description="Helical" evidence="7">
    <location>
        <begin position="132"/>
        <end position="155"/>
    </location>
</feature>
<dbReference type="GO" id="GO:0005886">
    <property type="term" value="C:plasma membrane"/>
    <property type="evidence" value="ECO:0007669"/>
    <property type="project" value="UniProtKB-SubCell"/>
</dbReference>
<keyword evidence="9" id="KW-1185">Reference proteome</keyword>
<dbReference type="InterPro" id="IPR002771">
    <property type="entry name" value="Multi_antbiot-R_MarC"/>
</dbReference>
<proteinExistence type="inferred from homology"/>
<evidence type="ECO:0000313" key="8">
    <source>
        <dbReference type="EMBL" id="SFT94323.1"/>
    </source>
</evidence>
<gene>
    <name evidence="8" type="ORF">SAMN05444141_105159</name>
</gene>
<dbReference type="AlphaFoldDB" id="A0A1I7C4G0"/>
<evidence type="ECO:0000256" key="3">
    <source>
        <dbReference type="ARBA" id="ARBA00022475"/>
    </source>
</evidence>
<comment type="subcellular location">
    <subcellularLocation>
        <location evidence="1 7">Cell membrane</location>
        <topology evidence="1 7">Multi-pass membrane protein</topology>
    </subcellularLocation>
</comment>
<evidence type="ECO:0000256" key="6">
    <source>
        <dbReference type="ARBA" id="ARBA00023136"/>
    </source>
</evidence>
<keyword evidence="5 7" id="KW-1133">Transmembrane helix</keyword>
<dbReference type="PANTHER" id="PTHR33508">
    <property type="entry name" value="UPF0056 MEMBRANE PROTEIN YHCE"/>
    <property type="match status" value="1"/>
</dbReference>
<dbReference type="Pfam" id="PF01914">
    <property type="entry name" value="MarC"/>
    <property type="match status" value="1"/>
</dbReference>
<accession>A0A1I7C4G0</accession>
<feature type="transmembrane region" description="Helical" evidence="7">
    <location>
        <begin position="61"/>
        <end position="84"/>
    </location>
</feature>
<evidence type="ECO:0000256" key="4">
    <source>
        <dbReference type="ARBA" id="ARBA00022692"/>
    </source>
</evidence>
<evidence type="ECO:0000256" key="7">
    <source>
        <dbReference type="RuleBase" id="RU362048"/>
    </source>
</evidence>
<evidence type="ECO:0000256" key="2">
    <source>
        <dbReference type="ARBA" id="ARBA00009784"/>
    </source>
</evidence>
<dbReference type="Proteomes" id="UP000183371">
    <property type="component" value="Unassembled WGS sequence"/>
</dbReference>
<keyword evidence="4 7" id="KW-0812">Transmembrane</keyword>
<sequence>MLHAFFSITTACKANNRKHLMTETALITYVAALFSMMNPIGNTGVFAGMTADRDAATARRIAWTCAGAIALTLLTVTWTGGILLKFFGITVHELRAAGGVIVLLIALSMLRSDNSHRQTPQEAASAAEQNHIAVVPLAIPIVAGPGAIATAIVAAERHSGIWAKIDLSIAAVGLALFTGFLFSVSKPIANKLGESGMGVVTRLMGMVLAAIAMGMLADGVKGMIPALAS</sequence>
<dbReference type="EMBL" id="FPBD01000005">
    <property type="protein sequence ID" value="SFT94323.1"/>
    <property type="molecule type" value="Genomic_DNA"/>
</dbReference>
<feature type="transmembrane region" description="Helical" evidence="7">
    <location>
        <begin position="20"/>
        <end position="41"/>
    </location>
</feature>
<reference evidence="9" key="1">
    <citation type="submission" date="2016-10" db="EMBL/GenBank/DDBJ databases">
        <authorList>
            <person name="Varghese N."/>
            <person name="Submissions S."/>
        </authorList>
    </citation>
    <scope>NUCLEOTIDE SEQUENCE [LARGE SCALE GENOMIC DNA]</scope>
    <source>
        <strain evidence="9">DSM 17465</strain>
    </source>
</reference>
<evidence type="ECO:0000313" key="9">
    <source>
        <dbReference type="Proteomes" id="UP000183371"/>
    </source>
</evidence>
<feature type="transmembrane region" description="Helical" evidence="7">
    <location>
        <begin position="197"/>
        <end position="217"/>
    </location>
</feature>
<dbReference type="NCBIfam" id="TIGR00427">
    <property type="entry name" value="NAAT family transporter"/>
    <property type="match status" value="1"/>
</dbReference>
<keyword evidence="3" id="KW-1003">Cell membrane</keyword>